<dbReference type="PANTHER" id="PTHR12370:SF1">
    <property type="entry name" value="PHOSPHOLIPASE B-LIKE 1"/>
    <property type="match status" value="1"/>
</dbReference>
<comment type="caution">
    <text evidence="9">The sequence shown here is derived from an EMBL/GenBank/DDBJ whole genome shotgun (WGS) entry which is preliminary data.</text>
</comment>
<feature type="compositionally biased region" description="Basic and acidic residues" evidence="8">
    <location>
        <begin position="591"/>
        <end position="600"/>
    </location>
</feature>
<evidence type="ECO:0000256" key="4">
    <source>
        <dbReference type="ARBA" id="ARBA00022963"/>
    </source>
</evidence>
<feature type="region of interest" description="Disordered" evidence="8">
    <location>
        <begin position="591"/>
        <end position="629"/>
    </location>
</feature>
<reference evidence="9" key="1">
    <citation type="submission" date="2020-10" db="EMBL/GenBank/DDBJ databases">
        <title>Unveiling of a novel bifunctional photoreceptor, Dualchrome1, isolated from a cosmopolitan green alga.</title>
        <authorList>
            <person name="Suzuki S."/>
            <person name="Kawachi M."/>
        </authorList>
    </citation>
    <scope>NUCLEOTIDE SEQUENCE</scope>
    <source>
        <strain evidence="9">NIES 2893</strain>
    </source>
</reference>
<sequence length="629" mass="68325">MRRGDGGDGDDGSSSVFQGDSFSFFEQLASSLHSHHVVSVGDVSFPSSSNNNKKKKQVSLVVRVKNTSGVGVGASCNYVDASHRPRGGFGALSVVADAPPNVAHDSDTSVAAAAAAGMCEGQLTAKRISNHAQNVFAMWKDSGIHLPDVYAWLDQQRTWIEAQIANKHDDDHSRFWDGVKHVHAQFVGMAAGYKKAAEADPSLRALNQTELYALNAAGDIIDLANVLKGEPVPKYDDMNPDELRVELGRAGHCSALIRPTGDLKDIVFGHTAWYGYQTMTRIYKHYDFSKAPAPSAVRPRSSFSSYPGYLSSLDDFYLMKEAPAQGEDEDGPAPLKGTMAMIQTTNNVFNKTLYQEGVRPESVLAWQRVRVANSIAENGQGWGDVIATHNSGTYNNQYMVLDLSLFQPGSALEPGLLTIVEQVPTLVVTGDATRELELSHFPSYNVPYWRKIYDISGYPQFVDSQRARGQDFASAVEGLNYQLAPRAKIFRRDAGNVHDLDGLKAILRYNDFKHDPYSGGSPFGAICSRGDLGKNPVPDGCLDGKVSAASIAGDMVAYAVNGPTQGGTGALPPFAWSQFQDKEHVGMPDDYKFDWEEQKPDPPAPRVETERAGPRRAAPGASRAGVMEM</sequence>
<dbReference type="OrthoDB" id="419508at2759"/>
<organism evidence="9 10">
    <name type="scientific">Pycnococcus provasolii</name>
    <dbReference type="NCBI Taxonomy" id="41880"/>
    <lineage>
        <taxon>Eukaryota</taxon>
        <taxon>Viridiplantae</taxon>
        <taxon>Chlorophyta</taxon>
        <taxon>Pseudoscourfieldiophyceae</taxon>
        <taxon>Pseudoscourfieldiales</taxon>
        <taxon>Pycnococcaceae</taxon>
        <taxon>Pycnococcus</taxon>
    </lineage>
</organism>
<evidence type="ECO:0000256" key="6">
    <source>
        <dbReference type="ARBA" id="ARBA00023180"/>
    </source>
</evidence>
<proteinExistence type="inferred from homology"/>
<evidence type="ECO:0000256" key="1">
    <source>
        <dbReference type="ARBA" id="ARBA00007835"/>
    </source>
</evidence>
<dbReference type="GO" id="GO:0005576">
    <property type="term" value="C:extracellular region"/>
    <property type="evidence" value="ECO:0007669"/>
    <property type="project" value="TreeGrafter"/>
</dbReference>
<evidence type="ECO:0000256" key="2">
    <source>
        <dbReference type="ARBA" id="ARBA00022729"/>
    </source>
</evidence>
<comment type="function">
    <text evidence="7">Putative phospholipase.</text>
</comment>
<dbReference type="PANTHER" id="PTHR12370">
    <property type="entry name" value="PHOSPHOLIPASE B-RELATED"/>
    <property type="match status" value="1"/>
</dbReference>
<dbReference type="GO" id="GO:0009395">
    <property type="term" value="P:phospholipid catabolic process"/>
    <property type="evidence" value="ECO:0007669"/>
    <property type="project" value="TreeGrafter"/>
</dbReference>
<keyword evidence="3 7" id="KW-0378">Hydrolase</keyword>
<dbReference type="Pfam" id="PF04916">
    <property type="entry name" value="Phospholip_B"/>
    <property type="match status" value="1"/>
</dbReference>
<comment type="similarity">
    <text evidence="1 7">Belongs to the phospholipase B-like family.</text>
</comment>
<dbReference type="GO" id="GO:0004620">
    <property type="term" value="F:phospholipase activity"/>
    <property type="evidence" value="ECO:0007669"/>
    <property type="project" value="InterPro"/>
</dbReference>
<accession>A0A830HWR5</accession>
<dbReference type="Proteomes" id="UP000660262">
    <property type="component" value="Unassembled WGS sequence"/>
</dbReference>
<keyword evidence="6" id="KW-0325">Glycoprotein</keyword>
<feature type="compositionally biased region" description="Low complexity" evidence="8">
    <location>
        <begin position="615"/>
        <end position="629"/>
    </location>
</feature>
<keyword evidence="4 7" id="KW-0442">Lipid degradation</keyword>
<evidence type="ECO:0000256" key="5">
    <source>
        <dbReference type="ARBA" id="ARBA00023098"/>
    </source>
</evidence>
<dbReference type="Gene3D" id="3.60.60.30">
    <property type="match status" value="1"/>
</dbReference>
<dbReference type="EC" id="3.1.1.-" evidence="7"/>
<evidence type="ECO:0000256" key="3">
    <source>
        <dbReference type="ARBA" id="ARBA00022801"/>
    </source>
</evidence>
<evidence type="ECO:0000256" key="7">
    <source>
        <dbReference type="RuleBase" id="RU364138"/>
    </source>
</evidence>
<keyword evidence="10" id="KW-1185">Reference proteome</keyword>
<keyword evidence="2" id="KW-0732">Signal</keyword>
<protein>
    <recommendedName>
        <fullName evidence="7">Phospholipase B-like</fullName>
        <ecNumber evidence="7">3.1.1.-</ecNumber>
    </recommendedName>
</protein>
<evidence type="ECO:0000256" key="8">
    <source>
        <dbReference type="SAM" id="MobiDB-lite"/>
    </source>
</evidence>
<dbReference type="AlphaFoldDB" id="A0A830HWR5"/>
<gene>
    <name evidence="9" type="ORF">PPROV_001061300</name>
</gene>
<name>A0A830HWR5_9CHLO</name>
<keyword evidence="5 7" id="KW-0443">Lipid metabolism</keyword>
<evidence type="ECO:0000313" key="9">
    <source>
        <dbReference type="EMBL" id="GHP11886.1"/>
    </source>
</evidence>
<dbReference type="EMBL" id="BNJQ01000037">
    <property type="protein sequence ID" value="GHP11886.1"/>
    <property type="molecule type" value="Genomic_DNA"/>
</dbReference>
<evidence type="ECO:0000313" key="10">
    <source>
        <dbReference type="Proteomes" id="UP000660262"/>
    </source>
</evidence>
<dbReference type="InterPro" id="IPR007000">
    <property type="entry name" value="PLipase_B-like"/>
</dbReference>